<reference evidence="2" key="1">
    <citation type="submission" date="2022-12" db="EMBL/GenBank/DDBJ databases">
        <authorList>
            <person name="Petersen C."/>
        </authorList>
    </citation>
    <scope>NUCLEOTIDE SEQUENCE</scope>
    <source>
        <strain evidence="2">IBT 29495</strain>
    </source>
</reference>
<keyword evidence="3" id="KW-1185">Reference proteome</keyword>
<evidence type="ECO:0000256" key="1">
    <source>
        <dbReference type="SAM" id="Phobius"/>
    </source>
</evidence>
<keyword evidence="1" id="KW-0812">Transmembrane</keyword>
<sequence length="301" mass="33764">MLEDSLVAFSVLGPVQTTGLIIGLVLMGYISCMSYFHPLSKYPGPKIASLTNIWKAYYVYKLVLHEKLVELHQQYGPVVRIGPNHLHFCDGEAIAPIYKGGRKMGKTEFYDAFTAFNPNLFGGRDENIHALRRRQLSHGFSQASVENFEPLINGHIQILLGKLNELVKTGEVFDLKSTISCFVLDILGEVAFSRPFNAQLRGEADEIHAINDHILLSCVIGELPLQTLSKFLARWSPVPWMRRLLKSRNNLKATCSECVRNKINNASDRRDLLQSLVTTKDVETGASLTEQEINSEAFAML</sequence>
<dbReference type="GO" id="GO:0043386">
    <property type="term" value="P:mycotoxin biosynthetic process"/>
    <property type="evidence" value="ECO:0007669"/>
    <property type="project" value="UniProtKB-ARBA"/>
</dbReference>
<dbReference type="GO" id="GO:0016705">
    <property type="term" value="F:oxidoreductase activity, acting on paired donors, with incorporation or reduction of molecular oxygen"/>
    <property type="evidence" value="ECO:0007669"/>
    <property type="project" value="InterPro"/>
</dbReference>
<dbReference type="PANTHER" id="PTHR24305">
    <property type="entry name" value="CYTOCHROME P450"/>
    <property type="match status" value="1"/>
</dbReference>
<dbReference type="EMBL" id="JAPWDS010000002">
    <property type="protein sequence ID" value="KAJ5514829.1"/>
    <property type="molecule type" value="Genomic_DNA"/>
</dbReference>
<dbReference type="OrthoDB" id="1470350at2759"/>
<dbReference type="GO" id="GO:0020037">
    <property type="term" value="F:heme binding"/>
    <property type="evidence" value="ECO:0007669"/>
    <property type="project" value="InterPro"/>
</dbReference>
<dbReference type="GO" id="GO:0004497">
    <property type="term" value="F:monooxygenase activity"/>
    <property type="evidence" value="ECO:0007669"/>
    <property type="project" value="InterPro"/>
</dbReference>
<reference evidence="2" key="2">
    <citation type="journal article" date="2023" name="IMA Fungus">
        <title>Comparative genomic study of the Penicillium genus elucidates a diverse pangenome and 15 lateral gene transfer events.</title>
        <authorList>
            <person name="Petersen C."/>
            <person name="Sorensen T."/>
            <person name="Nielsen M.R."/>
            <person name="Sondergaard T.E."/>
            <person name="Sorensen J.L."/>
            <person name="Fitzpatrick D.A."/>
            <person name="Frisvad J.C."/>
            <person name="Nielsen K.L."/>
        </authorList>
    </citation>
    <scope>NUCLEOTIDE SEQUENCE</scope>
    <source>
        <strain evidence="2">IBT 29495</strain>
    </source>
</reference>
<protein>
    <submittedName>
        <fullName evidence="2">Cytochrome P450 E-class group I</fullName>
    </submittedName>
</protein>
<dbReference type="SUPFAM" id="SSF48264">
    <property type="entry name" value="Cytochrome P450"/>
    <property type="match status" value="1"/>
</dbReference>
<evidence type="ECO:0000313" key="2">
    <source>
        <dbReference type="EMBL" id="KAJ5514829.1"/>
    </source>
</evidence>
<evidence type="ECO:0000313" key="3">
    <source>
        <dbReference type="Proteomes" id="UP001149954"/>
    </source>
</evidence>
<keyword evidence="1" id="KW-0472">Membrane</keyword>
<dbReference type="PANTHER" id="PTHR24305:SF103">
    <property type="entry name" value="P450, PUTATIVE (EUROFUNG)-RELATED"/>
    <property type="match status" value="1"/>
</dbReference>
<organism evidence="2 3">
    <name type="scientific">Penicillium fimorum</name>
    <dbReference type="NCBI Taxonomy" id="1882269"/>
    <lineage>
        <taxon>Eukaryota</taxon>
        <taxon>Fungi</taxon>
        <taxon>Dikarya</taxon>
        <taxon>Ascomycota</taxon>
        <taxon>Pezizomycotina</taxon>
        <taxon>Eurotiomycetes</taxon>
        <taxon>Eurotiomycetidae</taxon>
        <taxon>Eurotiales</taxon>
        <taxon>Aspergillaceae</taxon>
        <taxon>Penicillium</taxon>
    </lineage>
</organism>
<gene>
    <name evidence="2" type="ORF">N7463_004381</name>
</gene>
<dbReference type="Pfam" id="PF00067">
    <property type="entry name" value="p450"/>
    <property type="match status" value="1"/>
</dbReference>
<dbReference type="InterPro" id="IPR050121">
    <property type="entry name" value="Cytochrome_P450_monoxygenase"/>
</dbReference>
<keyword evidence="1" id="KW-1133">Transmembrane helix</keyword>
<dbReference type="InterPro" id="IPR001128">
    <property type="entry name" value="Cyt_P450"/>
</dbReference>
<comment type="caution">
    <text evidence="2">The sequence shown here is derived from an EMBL/GenBank/DDBJ whole genome shotgun (WGS) entry which is preliminary data.</text>
</comment>
<accession>A0A9W9Y4G0</accession>
<dbReference type="Proteomes" id="UP001149954">
    <property type="component" value="Unassembled WGS sequence"/>
</dbReference>
<name>A0A9W9Y4G0_9EURO</name>
<dbReference type="InterPro" id="IPR036396">
    <property type="entry name" value="Cyt_P450_sf"/>
</dbReference>
<dbReference type="GO" id="GO:0005506">
    <property type="term" value="F:iron ion binding"/>
    <property type="evidence" value="ECO:0007669"/>
    <property type="project" value="InterPro"/>
</dbReference>
<feature type="transmembrane region" description="Helical" evidence="1">
    <location>
        <begin position="6"/>
        <end position="30"/>
    </location>
</feature>
<dbReference type="AlphaFoldDB" id="A0A9W9Y4G0"/>
<dbReference type="Gene3D" id="1.10.630.10">
    <property type="entry name" value="Cytochrome P450"/>
    <property type="match status" value="1"/>
</dbReference>
<proteinExistence type="predicted"/>